<reference evidence="10" key="1">
    <citation type="journal article" date="2020" name="Front. Plant Sci.">
        <title>Comparative Plastid Genomics of Non-Photosynthetic Chrysophytes: Genome Reduction and Compaction.</title>
        <authorList>
            <person name="Kim J.I."/>
            <person name="Jeong M."/>
            <person name="Archibald J.M."/>
            <person name="Shin W."/>
        </authorList>
    </citation>
    <scope>NUCLEOTIDE SEQUENCE</scope>
    <source>
        <strain evidence="10">Yongseonkyo072317C3</strain>
    </source>
</reference>
<dbReference type="GO" id="GO:0003735">
    <property type="term" value="F:structural constituent of ribosome"/>
    <property type="evidence" value="ECO:0007669"/>
    <property type="project" value="InterPro"/>
</dbReference>
<protein>
    <submittedName>
        <fullName evidence="10">Ribosomal protein S4</fullName>
    </submittedName>
</protein>
<keyword evidence="2 6" id="KW-0699">rRNA-binding</keyword>
<evidence type="ECO:0000259" key="9">
    <source>
        <dbReference type="SMART" id="SM01390"/>
    </source>
</evidence>
<dbReference type="EMBL" id="MN935478">
    <property type="protein sequence ID" value="QOU10639.1"/>
    <property type="molecule type" value="Genomic_DNA"/>
</dbReference>
<keyword evidence="4 7" id="KW-0689">Ribosomal protein</keyword>
<proteinExistence type="inferred from homology"/>
<dbReference type="HAMAP" id="MF_01306_B">
    <property type="entry name" value="Ribosomal_uS4_B"/>
    <property type="match status" value="1"/>
</dbReference>
<gene>
    <name evidence="10" type="primary">rps4</name>
    <name evidence="10" type="ORF">PoterioPt_p004</name>
</gene>
<name>A0A7S6PV39_9STRA</name>
<evidence type="ECO:0000256" key="6">
    <source>
        <dbReference type="PROSITE-ProRule" id="PRU00182"/>
    </source>
</evidence>
<dbReference type="PROSITE" id="PS50889">
    <property type="entry name" value="S4"/>
    <property type="match status" value="1"/>
</dbReference>
<dbReference type="NCBIfam" id="NF003717">
    <property type="entry name" value="PRK05327.1"/>
    <property type="match status" value="1"/>
</dbReference>
<dbReference type="SMART" id="SM00363">
    <property type="entry name" value="S4"/>
    <property type="match status" value="1"/>
</dbReference>
<dbReference type="GO" id="GO:0015935">
    <property type="term" value="C:small ribosomal subunit"/>
    <property type="evidence" value="ECO:0007669"/>
    <property type="project" value="InterPro"/>
</dbReference>
<dbReference type="InterPro" id="IPR005709">
    <property type="entry name" value="Ribosomal_uS4_bac-type"/>
</dbReference>
<dbReference type="PROSITE" id="PS00632">
    <property type="entry name" value="RIBOSOMAL_S4"/>
    <property type="match status" value="1"/>
</dbReference>
<evidence type="ECO:0000256" key="4">
    <source>
        <dbReference type="ARBA" id="ARBA00022980"/>
    </source>
</evidence>
<comment type="similarity">
    <text evidence="1 7">Belongs to the universal ribosomal protein uS4 family.</text>
</comment>
<dbReference type="CDD" id="cd00165">
    <property type="entry name" value="S4"/>
    <property type="match status" value="1"/>
</dbReference>
<keyword evidence="10" id="KW-0934">Plastid</keyword>
<dbReference type="Gene3D" id="1.10.1050.10">
    <property type="entry name" value="Ribosomal Protein S4 Delta 41, Chain A, domain 1"/>
    <property type="match status" value="1"/>
</dbReference>
<dbReference type="InterPro" id="IPR018079">
    <property type="entry name" value="Ribosomal_uS4_CS"/>
</dbReference>
<dbReference type="GO" id="GO:0042274">
    <property type="term" value="P:ribosomal small subunit biogenesis"/>
    <property type="evidence" value="ECO:0007669"/>
    <property type="project" value="TreeGrafter"/>
</dbReference>
<keyword evidence="3 6" id="KW-0694">RNA-binding</keyword>
<dbReference type="SUPFAM" id="SSF55174">
    <property type="entry name" value="Alpha-L RNA-binding motif"/>
    <property type="match status" value="1"/>
</dbReference>
<feature type="domain" description="Small ribosomal subunit protein uS4 N-terminal" evidence="9">
    <location>
        <begin position="3"/>
        <end position="97"/>
    </location>
</feature>
<dbReference type="SMART" id="SM01390">
    <property type="entry name" value="Ribosomal_S4"/>
    <property type="match status" value="1"/>
</dbReference>
<dbReference type="GO" id="GO:0019843">
    <property type="term" value="F:rRNA binding"/>
    <property type="evidence" value="ECO:0007669"/>
    <property type="project" value="UniProtKB-KW"/>
</dbReference>
<evidence type="ECO:0000256" key="1">
    <source>
        <dbReference type="ARBA" id="ARBA00007465"/>
    </source>
</evidence>
<keyword evidence="5 7" id="KW-0687">Ribonucleoprotein</keyword>
<evidence type="ECO:0000256" key="3">
    <source>
        <dbReference type="ARBA" id="ARBA00022884"/>
    </source>
</evidence>
<dbReference type="Pfam" id="PF00163">
    <property type="entry name" value="Ribosomal_S4"/>
    <property type="match status" value="1"/>
</dbReference>
<evidence type="ECO:0000256" key="7">
    <source>
        <dbReference type="RuleBase" id="RU003699"/>
    </source>
</evidence>
<organism evidence="10">
    <name type="scientific">Poteriospumella lacustris</name>
    <dbReference type="NCBI Taxonomy" id="1117027"/>
    <lineage>
        <taxon>Eukaryota</taxon>
        <taxon>Sar</taxon>
        <taxon>Stramenopiles</taxon>
        <taxon>Ochrophyta</taxon>
        <taxon>Chrysophyceae</taxon>
        <taxon>Chromulinales</taxon>
        <taxon>Dinobryaceae</taxon>
        <taxon>Poteriospumella</taxon>
    </lineage>
</organism>
<geneLocation type="plastid" evidence="10"/>
<dbReference type="InterPro" id="IPR001912">
    <property type="entry name" value="Ribosomal_uS4_N"/>
</dbReference>
<dbReference type="Gene3D" id="3.10.290.10">
    <property type="entry name" value="RNA-binding S4 domain"/>
    <property type="match status" value="1"/>
</dbReference>
<evidence type="ECO:0000313" key="10">
    <source>
        <dbReference type="EMBL" id="QOU10639.1"/>
    </source>
</evidence>
<dbReference type="AlphaFoldDB" id="A0A7S6PV39"/>
<dbReference type="PANTHER" id="PTHR11831">
    <property type="entry name" value="30S 40S RIBOSOMAL PROTEIN"/>
    <property type="match status" value="1"/>
</dbReference>
<dbReference type="Pfam" id="PF01479">
    <property type="entry name" value="S4"/>
    <property type="match status" value="1"/>
</dbReference>
<evidence type="ECO:0000256" key="5">
    <source>
        <dbReference type="ARBA" id="ARBA00023274"/>
    </source>
</evidence>
<dbReference type="FunFam" id="3.10.290.10:FF:000001">
    <property type="entry name" value="30S ribosomal protein S4"/>
    <property type="match status" value="1"/>
</dbReference>
<accession>A0A7S6PV39</accession>
<evidence type="ECO:0000259" key="8">
    <source>
        <dbReference type="SMART" id="SM00363"/>
    </source>
</evidence>
<dbReference type="GO" id="GO:0006412">
    <property type="term" value="P:translation"/>
    <property type="evidence" value="ECO:0007669"/>
    <property type="project" value="InterPro"/>
</dbReference>
<dbReference type="InterPro" id="IPR022801">
    <property type="entry name" value="Ribosomal_uS4"/>
</dbReference>
<feature type="domain" description="RNA-binding S4" evidence="8">
    <location>
        <begin position="98"/>
        <end position="166"/>
    </location>
</feature>
<dbReference type="InterPro" id="IPR002942">
    <property type="entry name" value="S4_RNA-bd"/>
</dbReference>
<dbReference type="InterPro" id="IPR036986">
    <property type="entry name" value="S4_RNA-bd_sf"/>
</dbReference>
<evidence type="ECO:0000256" key="2">
    <source>
        <dbReference type="ARBA" id="ARBA00022730"/>
    </source>
</evidence>
<dbReference type="PANTHER" id="PTHR11831:SF4">
    <property type="entry name" value="SMALL RIBOSOMAL SUBUNIT PROTEIN US4M"/>
    <property type="match status" value="1"/>
</dbReference>
<sequence length="232" mass="26952">MVRYLGPKLKIIRRLGILPGLTQKKSTLRKKTPGQHGKKLSLQNTRTSLSNDYNEKLLEKQKLRYHYGLTERQLLGYYQMAKKKKSATGSLLLSFLESRLDCILFRLGFAPTINAARQLITHRHILVNNFLVNIPSFLCKQSDIISVKKSLRSQNIVKTFFEKKSKKRDLILKRAKQIKLQNISEKYLAKFLLPSHLKIEENPLRGHVIGSLKRKNVSVHVNELKVIEYYSR</sequence>